<keyword evidence="3" id="KW-1185">Reference proteome</keyword>
<accession>A0AAU9TJX7</accession>
<evidence type="ECO:0000256" key="1">
    <source>
        <dbReference type="SAM" id="MobiDB-lite"/>
    </source>
</evidence>
<evidence type="ECO:0000313" key="3">
    <source>
        <dbReference type="Proteomes" id="UP001153954"/>
    </source>
</evidence>
<proteinExistence type="predicted"/>
<reference evidence="2" key="1">
    <citation type="submission" date="2022-03" db="EMBL/GenBank/DDBJ databases">
        <authorList>
            <person name="Tunstrom K."/>
        </authorList>
    </citation>
    <scope>NUCLEOTIDE SEQUENCE</scope>
</reference>
<comment type="caution">
    <text evidence="2">The sequence shown here is derived from an EMBL/GenBank/DDBJ whole genome shotgun (WGS) entry which is preliminary data.</text>
</comment>
<evidence type="ECO:0000313" key="2">
    <source>
        <dbReference type="EMBL" id="CAH2086993.1"/>
    </source>
</evidence>
<gene>
    <name evidence="2" type="ORF">EEDITHA_LOCUS3298</name>
</gene>
<feature type="region of interest" description="Disordered" evidence="1">
    <location>
        <begin position="34"/>
        <end position="77"/>
    </location>
</feature>
<dbReference type="Proteomes" id="UP001153954">
    <property type="component" value="Unassembled WGS sequence"/>
</dbReference>
<name>A0AAU9TJX7_EUPED</name>
<dbReference type="EMBL" id="CAKOGL010000005">
    <property type="protein sequence ID" value="CAH2086993.1"/>
    <property type="molecule type" value="Genomic_DNA"/>
</dbReference>
<protein>
    <submittedName>
        <fullName evidence="2">Uncharacterized protein</fullName>
    </submittedName>
</protein>
<dbReference type="AlphaFoldDB" id="A0AAU9TJX7"/>
<organism evidence="2 3">
    <name type="scientific">Euphydryas editha</name>
    <name type="common">Edith's checkerspot</name>
    <dbReference type="NCBI Taxonomy" id="104508"/>
    <lineage>
        <taxon>Eukaryota</taxon>
        <taxon>Metazoa</taxon>
        <taxon>Ecdysozoa</taxon>
        <taxon>Arthropoda</taxon>
        <taxon>Hexapoda</taxon>
        <taxon>Insecta</taxon>
        <taxon>Pterygota</taxon>
        <taxon>Neoptera</taxon>
        <taxon>Endopterygota</taxon>
        <taxon>Lepidoptera</taxon>
        <taxon>Glossata</taxon>
        <taxon>Ditrysia</taxon>
        <taxon>Papilionoidea</taxon>
        <taxon>Nymphalidae</taxon>
        <taxon>Nymphalinae</taxon>
        <taxon>Euphydryas</taxon>
    </lineage>
</organism>
<sequence length="134" mass="14067">MTLTPKVIVSPVSNVKINRGVEARENEIANIRFETEQLSSSRPATECSESRTDGVLAAGDAPTRPLSPPSISDQSGSYVKVVVQKQRRTGARLPTASSPTVVMPCTNMAGGENNAVPAAVLLACPAFAALHQHS</sequence>